<dbReference type="InterPro" id="IPR020894">
    <property type="entry name" value="Cadherin_CS"/>
</dbReference>
<keyword evidence="6 12" id="KW-0106">Calcium</keyword>
<evidence type="ECO:0000256" key="7">
    <source>
        <dbReference type="ARBA" id="ARBA00022889"/>
    </source>
</evidence>
<feature type="domain" description="Cadherin" evidence="13">
    <location>
        <begin position="2355"/>
        <end position="2458"/>
    </location>
</feature>
<evidence type="ECO:0000256" key="6">
    <source>
        <dbReference type="ARBA" id="ARBA00022837"/>
    </source>
</evidence>
<feature type="domain" description="Cadherin" evidence="13">
    <location>
        <begin position="1004"/>
        <end position="1105"/>
    </location>
</feature>
<evidence type="ECO:0000256" key="8">
    <source>
        <dbReference type="ARBA" id="ARBA00022989"/>
    </source>
</evidence>
<dbReference type="SMART" id="SM00112">
    <property type="entry name" value="CA"/>
    <property type="match status" value="28"/>
</dbReference>
<feature type="domain" description="Cadherin" evidence="13">
    <location>
        <begin position="2667"/>
        <end position="2777"/>
    </location>
</feature>
<feature type="domain" description="Cadherin" evidence="13">
    <location>
        <begin position="1106"/>
        <end position="1218"/>
    </location>
</feature>
<dbReference type="InterPro" id="IPR015919">
    <property type="entry name" value="Cadherin-like_sf"/>
</dbReference>
<evidence type="ECO:0000259" key="13">
    <source>
        <dbReference type="PROSITE" id="PS50268"/>
    </source>
</evidence>
<evidence type="ECO:0000313" key="14">
    <source>
        <dbReference type="EMBL" id="ESO84012.1"/>
    </source>
</evidence>
<dbReference type="PANTHER" id="PTHR24026:SF133">
    <property type="entry name" value="CADHERIN-RELATED FAMILY MEMBER 2"/>
    <property type="match status" value="1"/>
</dbReference>
<keyword evidence="10" id="KW-1015">Disulfide bond</keyword>
<keyword evidence="8" id="KW-1133">Transmembrane helix</keyword>
<evidence type="ECO:0000256" key="11">
    <source>
        <dbReference type="ARBA" id="ARBA00023180"/>
    </source>
</evidence>
<dbReference type="Proteomes" id="UP000030746">
    <property type="component" value="Unassembled WGS sequence"/>
</dbReference>
<feature type="domain" description="Cadherin" evidence="13">
    <location>
        <begin position="2154"/>
        <end position="2256"/>
    </location>
</feature>
<keyword evidence="5" id="KW-0677">Repeat</keyword>
<sequence>MYVRSFFLVGILTPVWGFSFWSVIKSILPPDDELSDVKLLSGDVSYIGYNIKRSHVRLLKSAKEKRGETLVVKGECSDYLEPYKYLLNISISIEVEILDVNDPPKFINLPSTTNVFENVSTGSTIFTIDAQNPDDVYPEFTKNKFTLLSIGSLDKPQLSLGEWFSVDNDGNVKLNHDVDYEDGPREIRIVFKVEDYGSPPRRNVSTLLVTVDDVDDLGPKFSRDVVTFAIIGEKPITVKECSVTSPKLYAEDQDAKSKAPIAYKLIHDNNNTNHWSKYFTVNEETGELCQTETVKFTLSKRGDQTVQEGPGEFNISVQAYQKDNPEKSCTATIVVTMKNVNQYKPTFKQTKYDVMIREYPEISLGSPVVTVEAEDHDYGRNGEIEYRLSVNPLDGFSVDTKTGEIKVQKPEVIDRENNSTITLKVSAVETRSHDLFVSVPEAEITIHVVDVNDNSPVFNGSDFNFTVKDNHPVGTPIHEFDKRLVADDPDEDENGDVHLTIVSVQNTLGTFSWNDFQRFRINDEGVIILQSSLQGLRREQILPEYVVVVQAQDQCLNEKRQRSNTTRVYIKVLEANDYPPVFEKKSYKVAISEAAPLGTLINEIKVTDQDGDEDMFISYNITDGNDDQTFRITEKGFLFTNKALDRELIDSYNIVVTASDGIHKVNTSISVRVKDTNDNQPVFQTSIFDFTIPENVNSGYDIGYIGASDADDGPNGQLFYTLLGEHADIFHISDDGYLSISSPSLIFDREKTEVLILQIGVEDLGQPPQKEEAVVRIYLEDVNDNAPVFTRQRYHVKIPESNLGSQYIINKPVTLDDIISIIDDDVDQENHDVVYSLHGLGHEEFNIDSTTGKLYIRNTSSIDCERRSFYNLTVTANDGQFTTSVPLILEIEDQNDNSPKFTNSMIFKINPDRPIGSLVGRLEASDDDVTEQNSHLVYLLLGGSLDKFAVDANTGEIRVIHDLTSEPYRHIYLLKIQVVDFGQPQLSDHSIATITVPINKAPVIPRQFVFRVNESFPVWSIVGQITVNDPDNGRLLYDMSVNDDTLPFYMENNDGFIRLASKLDTEVRDIYSFPVDIVNLGQPNLTFTTTVIVYIDDVNDEKPQFSSWFYTSEVHETSSASAPHTEPLKLSPDLSVTDEDAKDGDHLLYNLRGHGAEDFQIDQRTGEITTNRSADIDCERQCEYFVQIVARDENGKGLEGTAELNIKIIDENDNAPSIENDNLTFVIQPSLYVGSTLAQIKAEDADISDVNRLLTYTLIDGGDGKFFVHPSTGELTLSTSLLQEPVRQEYDMIIMVTDSGQPPLSASVMVTVYVPVNIPTTVIPVVTIAVPEDRVIDDIIFSFGDTNDTDKNITYILDSESNEFLLDEVTGDLTINATLDAEEHQLYTLVVFTIDHGEPTYTMTTTVTVNIQDINDNPPRFSTQSYQAYVSENNNPTALTTLKLVPPLDVKDPDIAADETGLTYELQGSGSEMFTIVPNTGEVYVKDGVILDCERVCDYQFEILSTDENGTGLSSAAILNVKVKDENDNVPEFLTNFTFSAKPSVPIGREIGTVQAVDMDTEPINHRLLFYLTGLGGYGKFQIEADTGTIYTTDSLLRAPVLEEYKIKVVAVDFGAPQLTAETDVTIKVPVHPTPEVPEQFDFSISENSYPGSFVGIIQLNTTDQVYFTMQHPHDKFLVDLVSGTITTRTSLDAEETGIFTIPVVITERMNRYYSVTTTVSVEVEDEDDNFPIFSSEVYTASIKEGVYDSGVELDLNPPFEVLDDDVTERNQQYEIKILDEFSDVISNVDNQALFINNFTVLDKEVNSVLHIPVYLTSAQHPDQLTEAILKITLDDINDNLPIFELPNIINVRPDATVGSILGSVNASDKDATEPNNQILYELKSGGADKIGIDSNTGELILEEPFTTEPLKSTFTLIVVARDLGYPSLTARTSVVMNVPLNQPPVVPESVEFDIEENVPLGSILSSLNITDEDSFHNLVIKITDTGVPFMLEDQKLLTTDVLNAEEQMTYQFKIVTEDGGIPSYTMTTVVNVNILDINDNVPVFTSPKYSGKIREHGTNSHVEITPAINVIDSDALSRKNDLKYSLQGDHDHQFTIDPVSGHVTAIQPTKLDCEIKCVYQMQIQVTDENGEGFQSSVPLIVSLEDINDEAPTFDFLYSVYINISTSTGKEVVQVKAVDKDREHPNNHIIYLMEDGQGKFSIDPNTGQIWLSHSLMEGGVKDRYVLTVTAIDSGTPIQSGLTDVTINIVKNSRPNVDSSYRFVIQENRYEGFYVGRVEAVDEDSELTYLINDTTVPFKIDQISGEIFTTKRIDREKVEEFQFKVFVVDNGVPRYTVTTAVTVTIEDVNDEPPRFQNGDYTVHVQENQIMEHLPLVPNITDDDATEGNRQYSFSMDDQNSEFAVNEKSGLISLKVPRMFDCEKDRSYRFDLLAIDDDGLISRQTVTLVIDDVNDEAPVVTGGFNFTVHPSAAIGENVGEIIASDFDCSEKNQRLMYSIKNGGLSKFSIDSNTGNISVIDSLVTPPYQDEYDLKVEVLDSGTPRLSTEVTVTVHVPMNKAAVIPQVEHIQMKENAIPPAIIGKISTNDSDDQEISTGQIQFLLKNDSVPFDVERMTGFISVLTELDSESVDQFQFVVEVVKQGYPILTSSCSVIVEIIDTNDNYPVFNSPDGYTGFVDEDTEFNDPTTFIQLNPPIYVSDEDATLENRDIKLRLIGSVVFDIDDTGTGLKVIKPGSLNAEDTPVYTLLLEARDKGGKGLLTTTNVTIYVKDVNDQAPIFDPIENISLSYLTPIGTKVGVVTATDPDYSEQNNKITYVMREGGHGKFDIDPDSGDVIVAGNLANEPCLDVYTLSILAIDNGFPRRSTNSSLHIKVPTNKPPRIDPIIKITVLENEFPETNVAQINIEDPDLIANKEESIEFYMDDVGAPFELDKYSGMLRTNGPIDREMVEHMTFMVRVVNDGAPRYTASSMVTVSVNDTNDNPPVFSSPTGYLALIPENFSQMTPGFSVPLNTEFSVSDDDMTEDNRNIQLKLVGKGADLFELDQESGMLKLRQPSALDCEITCRYEFKLTATDQNGHGLSTSTNLTVELIDENDHSPRFLDNYTFTISSLTTKLGYIGKVAAVDDDATIQNNQITYLYKSGGFGKFFVDSETGYRVISVTKHLVTRT</sequence>
<keyword evidence="2" id="KW-0245">EGF-like domain</keyword>
<feature type="domain" description="Cadherin" evidence="13">
    <location>
        <begin position="1219"/>
        <end position="1326"/>
    </location>
</feature>
<protein>
    <recommendedName>
        <fullName evidence="13">Cadherin domain-containing protein</fullName>
    </recommendedName>
</protein>
<feature type="domain" description="Cadherin" evidence="13">
    <location>
        <begin position="1947"/>
        <end position="2045"/>
    </location>
</feature>
<feature type="domain" description="Cadherin" evidence="13">
    <location>
        <begin position="2777"/>
        <end position="2884"/>
    </location>
</feature>
<feature type="domain" description="Cadherin" evidence="13">
    <location>
        <begin position="2561"/>
        <end position="2665"/>
    </location>
</feature>
<comment type="subcellular location">
    <subcellularLocation>
        <location evidence="1">Membrane</location>
        <topology evidence="1">Single-pass membrane protein</topology>
    </subcellularLocation>
</comment>
<dbReference type="RefSeq" id="XP_009065140.1">
    <property type="nucleotide sequence ID" value="XM_009066892.1"/>
</dbReference>
<evidence type="ECO:0000256" key="4">
    <source>
        <dbReference type="ARBA" id="ARBA00022729"/>
    </source>
</evidence>
<dbReference type="GO" id="GO:0005509">
    <property type="term" value="F:calcium ion binding"/>
    <property type="evidence" value="ECO:0007669"/>
    <property type="project" value="UniProtKB-UniRule"/>
</dbReference>
<keyword evidence="3" id="KW-0812">Transmembrane</keyword>
<feature type="domain" description="Cadherin" evidence="13">
    <location>
        <begin position="901"/>
        <end position="996"/>
    </location>
</feature>
<evidence type="ECO:0000256" key="3">
    <source>
        <dbReference type="ARBA" id="ARBA00022692"/>
    </source>
</evidence>
<evidence type="ECO:0000256" key="12">
    <source>
        <dbReference type="PROSITE-ProRule" id="PRU00043"/>
    </source>
</evidence>
<dbReference type="OMA" id="EGFIMED"/>
<dbReference type="PANTHER" id="PTHR24026">
    <property type="entry name" value="FAT ATYPICAL CADHERIN-RELATED"/>
    <property type="match status" value="1"/>
</dbReference>
<organism evidence="14 15">
    <name type="scientific">Lottia gigantea</name>
    <name type="common">Giant owl limpet</name>
    <dbReference type="NCBI Taxonomy" id="225164"/>
    <lineage>
        <taxon>Eukaryota</taxon>
        <taxon>Metazoa</taxon>
        <taxon>Spiralia</taxon>
        <taxon>Lophotrochozoa</taxon>
        <taxon>Mollusca</taxon>
        <taxon>Gastropoda</taxon>
        <taxon>Patellogastropoda</taxon>
        <taxon>Lottioidea</taxon>
        <taxon>Lottiidae</taxon>
        <taxon>Lottia</taxon>
    </lineage>
</organism>
<feature type="domain" description="Cadherin" evidence="13">
    <location>
        <begin position="1844"/>
        <end position="1947"/>
    </location>
</feature>
<feature type="domain" description="Cadherin" evidence="13">
    <location>
        <begin position="2458"/>
        <end position="2564"/>
    </location>
</feature>
<evidence type="ECO:0000313" key="15">
    <source>
        <dbReference type="Proteomes" id="UP000030746"/>
    </source>
</evidence>
<feature type="domain" description="Cadherin" evidence="13">
    <location>
        <begin position="2256"/>
        <end position="2354"/>
    </location>
</feature>
<dbReference type="InterPro" id="IPR002126">
    <property type="entry name" value="Cadherin-like_dom"/>
</dbReference>
<dbReference type="GO" id="GO:0005886">
    <property type="term" value="C:plasma membrane"/>
    <property type="evidence" value="ECO:0007669"/>
    <property type="project" value="UniProtKB-SubCell"/>
</dbReference>
<dbReference type="FunFam" id="2.60.40.60:FF:000020">
    <property type="entry name" value="Dachsous cadherin-related 1b"/>
    <property type="match status" value="2"/>
</dbReference>
<dbReference type="PRINTS" id="PR00205">
    <property type="entry name" value="CADHERIN"/>
</dbReference>
<feature type="domain" description="Cadherin" evidence="13">
    <location>
        <begin position="2046"/>
        <end position="2154"/>
    </location>
</feature>
<dbReference type="HOGENOM" id="CLU_000457_0_0_1"/>
<feature type="domain" description="Cadherin" evidence="13">
    <location>
        <begin position="107"/>
        <end position="221"/>
    </location>
</feature>
<evidence type="ECO:0000256" key="2">
    <source>
        <dbReference type="ARBA" id="ARBA00022536"/>
    </source>
</evidence>
<dbReference type="KEGG" id="lgi:LOTGIDRAFT_229554"/>
<dbReference type="OrthoDB" id="6252479at2759"/>
<feature type="domain" description="Cadherin" evidence="13">
    <location>
        <begin position="684"/>
        <end position="789"/>
    </location>
</feature>
<dbReference type="SUPFAM" id="SSF49313">
    <property type="entry name" value="Cadherin-like"/>
    <property type="match status" value="29"/>
</dbReference>
<feature type="domain" description="Cadherin" evidence="13">
    <location>
        <begin position="583"/>
        <end position="683"/>
    </location>
</feature>
<evidence type="ECO:0000256" key="1">
    <source>
        <dbReference type="ARBA" id="ARBA00004167"/>
    </source>
</evidence>
<dbReference type="Pfam" id="PF00028">
    <property type="entry name" value="Cadherin"/>
    <property type="match status" value="23"/>
</dbReference>
<keyword evidence="4" id="KW-0732">Signal</keyword>
<dbReference type="CTD" id="20248044"/>
<evidence type="ECO:0000256" key="10">
    <source>
        <dbReference type="ARBA" id="ARBA00023157"/>
    </source>
</evidence>
<accession>V3ZIH1</accession>
<dbReference type="PROSITE" id="PS50268">
    <property type="entry name" value="CADHERIN_2"/>
    <property type="match status" value="28"/>
</dbReference>
<dbReference type="PROSITE" id="PS00232">
    <property type="entry name" value="CADHERIN_1"/>
    <property type="match status" value="11"/>
</dbReference>
<reference evidence="14 15" key="1">
    <citation type="journal article" date="2013" name="Nature">
        <title>Insights into bilaterian evolution from three spiralian genomes.</title>
        <authorList>
            <person name="Simakov O."/>
            <person name="Marletaz F."/>
            <person name="Cho S.J."/>
            <person name="Edsinger-Gonzales E."/>
            <person name="Havlak P."/>
            <person name="Hellsten U."/>
            <person name="Kuo D.H."/>
            <person name="Larsson T."/>
            <person name="Lv J."/>
            <person name="Arendt D."/>
            <person name="Savage R."/>
            <person name="Osoegawa K."/>
            <person name="de Jong P."/>
            <person name="Grimwood J."/>
            <person name="Chapman J.A."/>
            <person name="Shapiro H."/>
            <person name="Aerts A."/>
            <person name="Otillar R.P."/>
            <person name="Terry A.Y."/>
            <person name="Boore J.L."/>
            <person name="Grigoriev I.V."/>
            <person name="Lindberg D.R."/>
            <person name="Seaver E.C."/>
            <person name="Weisblat D.A."/>
            <person name="Putnam N.H."/>
            <person name="Rokhsar D.S."/>
        </authorList>
    </citation>
    <scope>NUCLEOTIDE SEQUENCE [LARGE SCALE GENOMIC DNA]</scope>
</reference>
<dbReference type="GeneID" id="20248044"/>
<evidence type="ECO:0000256" key="5">
    <source>
        <dbReference type="ARBA" id="ARBA00022737"/>
    </source>
</evidence>
<keyword evidence="11" id="KW-0325">Glycoprotein</keyword>
<keyword evidence="7" id="KW-0130">Cell adhesion</keyword>
<feature type="domain" description="Cadherin" evidence="13">
    <location>
        <begin position="365"/>
        <end position="458"/>
    </location>
</feature>
<feature type="domain" description="Cadherin" evidence="13">
    <location>
        <begin position="1637"/>
        <end position="1734"/>
    </location>
</feature>
<feature type="domain" description="Cadherin" evidence="13">
    <location>
        <begin position="1422"/>
        <end position="1533"/>
    </location>
</feature>
<feature type="domain" description="Cadherin" evidence="13">
    <location>
        <begin position="1735"/>
        <end position="1844"/>
    </location>
</feature>
<dbReference type="GO" id="GO:0007156">
    <property type="term" value="P:homophilic cell adhesion via plasma membrane adhesion molecules"/>
    <property type="evidence" value="ECO:0007669"/>
    <property type="project" value="InterPro"/>
</dbReference>
<gene>
    <name evidence="14" type="ORF">LOTGIDRAFT_229554</name>
</gene>
<evidence type="ECO:0000256" key="9">
    <source>
        <dbReference type="ARBA" id="ARBA00023136"/>
    </source>
</evidence>
<feature type="domain" description="Cadherin" evidence="13">
    <location>
        <begin position="1533"/>
        <end position="1629"/>
    </location>
</feature>
<feature type="domain" description="Cadherin" evidence="13">
    <location>
        <begin position="2986"/>
        <end position="3098"/>
    </location>
</feature>
<feature type="domain" description="Cadherin" evidence="13">
    <location>
        <begin position="1322"/>
        <end position="1421"/>
    </location>
</feature>
<proteinExistence type="predicted"/>
<dbReference type="Gene3D" id="2.60.40.60">
    <property type="entry name" value="Cadherins"/>
    <property type="match status" value="29"/>
</dbReference>
<dbReference type="CDD" id="cd11304">
    <property type="entry name" value="Cadherin_repeat"/>
    <property type="match status" value="28"/>
</dbReference>
<feature type="domain" description="Cadherin" evidence="13">
    <location>
        <begin position="790"/>
        <end position="901"/>
    </location>
</feature>
<name>V3ZIH1_LOTGI</name>
<dbReference type="EMBL" id="KB203566">
    <property type="protein sequence ID" value="ESO84012.1"/>
    <property type="molecule type" value="Genomic_DNA"/>
</dbReference>
<feature type="domain" description="Cadherin" evidence="13">
    <location>
        <begin position="248"/>
        <end position="347"/>
    </location>
</feature>
<dbReference type="FunFam" id="2.60.40.60:FF:000024">
    <property type="entry name" value="FAT atypical cadherin 3"/>
    <property type="match status" value="1"/>
</dbReference>
<feature type="domain" description="Cadherin" evidence="13">
    <location>
        <begin position="2880"/>
        <end position="2984"/>
    </location>
</feature>
<keyword evidence="15" id="KW-1185">Reference proteome</keyword>
<feature type="domain" description="Cadherin" evidence="13">
    <location>
        <begin position="459"/>
        <end position="582"/>
    </location>
</feature>
<keyword evidence="9" id="KW-0472">Membrane</keyword>